<dbReference type="EMBL" id="CP136865">
    <property type="protein sequence ID" value="WOJ96518.1"/>
    <property type="molecule type" value="Genomic_DNA"/>
</dbReference>
<dbReference type="Proteomes" id="UP001626549">
    <property type="component" value="Chromosome"/>
</dbReference>
<feature type="transmembrane region" description="Helical" evidence="1">
    <location>
        <begin position="259"/>
        <end position="281"/>
    </location>
</feature>
<dbReference type="PANTHER" id="PTHR23028">
    <property type="entry name" value="ACETYLTRANSFERASE"/>
    <property type="match status" value="1"/>
</dbReference>
<dbReference type="PANTHER" id="PTHR23028:SF53">
    <property type="entry name" value="ACYL_TRANSF_3 DOMAIN-CONTAINING PROTEIN"/>
    <property type="match status" value="1"/>
</dbReference>
<protein>
    <submittedName>
        <fullName evidence="3">Acyltransferase</fullName>
        <ecNumber evidence="3">2.3.-.-</ecNumber>
    </submittedName>
</protein>
<feature type="transmembrane region" description="Helical" evidence="1">
    <location>
        <begin position="316"/>
        <end position="337"/>
    </location>
</feature>
<feature type="transmembrane region" description="Helical" evidence="1">
    <location>
        <begin position="162"/>
        <end position="183"/>
    </location>
</feature>
<proteinExistence type="predicted"/>
<feature type="domain" description="Acyltransferase 3" evidence="2">
    <location>
        <begin position="22"/>
        <end position="330"/>
    </location>
</feature>
<organism evidence="3 4">
    <name type="scientific">Congregibacter brevis</name>
    <dbReference type="NCBI Taxonomy" id="3081201"/>
    <lineage>
        <taxon>Bacteria</taxon>
        <taxon>Pseudomonadati</taxon>
        <taxon>Pseudomonadota</taxon>
        <taxon>Gammaproteobacteria</taxon>
        <taxon>Cellvibrionales</taxon>
        <taxon>Halieaceae</taxon>
        <taxon>Congregibacter</taxon>
    </lineage>
</organism>
<feature type="transmembrane region" description="Helical" evidence="1">
    <location>
        <begin position="222"/>
        <end position="253"/>
    </location>
</feature>
<dbReference type="InterPro" id="IPR050879">
    <property type="entry name" value="Acyltransferase_3"/>
</dbReference>
<keyword evidence="3" id="KW-0012">Acyltransferase</keyword>
<evidence type="ECO:0000259" key="2">
    <source>
        <dbReference type="Pfam" id="PF01757"/>
    </source>
</evidence>
<accession>A0ABZ0ICT5</accession>
<dbReference type="Pfam" id="PF01757">
    <property type="entry name" value="Acyl_transf_3"/>
    <property type="match status" value="1"/>
</dbReference>
<sequence>MNATTHDTTLLSDFDGSRRNNFTALRILFAWLVLFGHSFPITGHGELNPLREFFERSTWIGEIAVSGFFAISGFLVAASFVRRGMVDYCISRVLRIYPALIVCVCLSVVVLGASLTTLERSAYFSDPRTWNYFWNTTAMFPMSFRLPGVFDSLPRPGINGSLWTLPVEVSCYILLMFVGATGLLRWRTLANLAGVALLLFSINYFGDIPLVGRIEKWAEPCVYFLLGVGCYINRVSIPLSVALAVVAGGLAYAALGEPWFPYVFPPAFVYLIFFAAYRSPYLDLDRWLGDPSYGIYIYAWPVQQTIVYFFPEQGPYFNTALATIVVVLLALMSWHFLEKPALGLKRRWLKNSTGG</sequence>
<dbReference type="EC" id="2.3.-.-" evidence="3"/>
<keyword evidence="1" id="KW-0812">Transmembrane</keyword>
<dbReference type="RefSeq" id="WP_407327195.1">
    <property type="nucleotide sequence ID" value="NZ_CP136865.1"/>
</dbReference>
<reference evidence="3 4" key="1">
    <citation type="submission" date="2023-10" db="EMBL/GenBank/DDBJ databases">
        <title>Two novel species belonging to the OM43/NOR5 clade.</title>
        <authorList>
            <person name="Park M."/>
        </authorList>
    </citation>
    <scope>NUCLEOTIDE SEQUENCE [LARGE SCALE GENOMIC DNA]</scope>
    <source>
        <strain evidence="3 4">IMCC45268</strain>
    </source>
</reference>
<feature type="transmembrane region" description="Helical" evidence="1">
    <location>
        <begin position="189"/>
        <end position="210"/>
    </location>
</feature>
<evidence type="ECO:0000256" key="1">
    <source>
        <dbReference type="SAM" id="Phobius"/>
    </source>
</evidence>
<keyword evidence="1" id="KW-1133">Transmembrane helix</keyword>
<feature type="transmembrane region" description="Helical" evidence="1">
    <location>
        <begin position="93"/>
        <end position="112"/>
    </location>
</feature>
<feature type="transmembrane region" description="Helical" evidence="1">
    <location>
        <begin position="21"/>
        <end position="39"/>
    </location>
</feature>
<keyword evidence="1" id="KW-0472">Membrane</keyword>
<dbReference type="InterPro" id="IPR002656">
    <property type="entry name" value="Acyl_transf_3_dom"/>
</dbReference>
<evidence type="ECO:0000313" key="4">
    <source>
        <dbReference type="Proteomes" id="UP001626549"/>
    </source>
</evidence>
<feature type="transmembrane region" description="Helical" evidence="1">
    <location>
        <begin position="59"/>
        <end position="81"/>
    </location>
</feature>
<name>A0ABZ0ICT5_9GAMM</name>
<keyword evidence="4" id="KW-1185">Reference proteome</keyword>
<gene>
    <name evidence="3" type="ORF">R0137_14890</name>
</gene>
<dbReference type="GO" id="GO:0016746">
    <property type="term" value="F:acyltransferase activity"/>
    <property type="evidence" value="ECO:0007669"/>
    <property type="project" value="UniProtKB-KW"/>
</dbReference>
<keyword evidence="3" id="KW-0808">Transferase</keyword>
<evidence type="ECO:0000313" key="3">
    <source>
        <dbReference type="EMBL" id="WOJ96518.1"/>
    </source>
</evidence>